<comment type="similarity">
    <text evidence="2">Belongs to the ORC3 family.</text>
</comment>
<dbReference type="InterPro" id="IPR020795">
    <property type="entry name" value="ORC3"/>
</dbReference>
<keyword evidence="5" id="KW-0539">Nucleus</keyword>
<evidence type="ECO:0000313" key="9">
    <source>
        <dbReference type="Proteomes" id="UP001180020"/>
    </source>
</evidence>
<feature type="domain" description="Origin recognition complex subunit 3 winged helix C-terminal" evidence="7">
    <location>
        <begin position="370"/>
        <end position="496"/>
    </location>
</feature>
<feature type="domain" description="Origin recognition complex subunit 3 N-terminal" evidence="6">
    <location>
        <begin position="1"/>
        <end position="123"/>
    </location>
</feature>
<evidence type="ECO:0000256" key="1">
    <source>
        <dbReference type="ARBA" id="ARBA00004123"/>
    </source>
</evidence>
<dbReference type="InterPro" id="IPR045667">
    <property type="entry name" value="ORC3_N"/>
</dbReference>
<accession>A0AAV9CBT6</accession>
<dbReference type="GO" id="GO:0031261">
    <property type="term" value="C:DNA replication preinitiation complex"/>
    <property type="evidence" value="ECO:0007669"/>
    <property type="project" value="TreeGrafter"/>
</dbReference>
<keyword evidence="4" id="KW-0238">DNA-binding</keyword>
<dbReference type="PANTHER" id="PTHR12748">
    <property type="entry name" value="ORIGIN RECOGNITION COMPLEX SUBUNIT 3"/>
    <property type="match status" value="1"/>
</dbReference>
<comment type="caution">
    <text evidence="8">The sequence shown here is derived from an EMBL/GenBank/DDBJ whole genome shotgun (WGS) entry which is preliminary data.</text>
</comment>
<name>A0AAV9CBT6_ACOCL</name>
<dbReference type="Proteomes" id="UP001180020">
    <property type="component" value="Unassembled WGS sequence"/>
</dbReference>
<reference evidence="8" key="2">
    <citation type="submission" date="2023-06" db="EMBL/GenBank/DDBJ databases">
        <authorList>
            <person name="Ma L."/>
            <person name="Liu K.-W."/>
            <person name="Li Z."/>
            <person name="Hsiao Y.-Y."/>
            <person name="Qi Y."/>
            <person name="Fu T."/>
            <person name="Tang G."/>
            <person name="Zhang D."/>
            <person name="Sun W.-H."/>
            <person name="Liu D.-K."/>
            <person name="Li Y."/>
            <person name="Chen G.-Z."/>
            <person name="Liu X.-D."/>
            <person name="Liao X.-Y."/>
            <person name="Jiang Y.-T."/>
            <person name="Yu X."/>
            <person name="Hao Y."/>
            <person name="Huang J."/>
            <person name="Zhao X.-W."/>
            <person name="Ke S."/>
            <person name="Chen Y.-Y."/>
            <person name="Wu W.-L."/>
            <person name="Hsu J.-L."/>
            <person name="Lin Y.-F."/>
            <person name="Huang M.-D."/>
            <person name="Li C.-Y."/>
            <person name="Huang L."/>
            <person name="Wang Z.-W."/>
            <person name="Zhao X."/>
            <person name="Zhong W.-Y."/>
            <person name="Peng D.-H."/>
            <person name="Ahmad S."/>
            <person name="Lan S."/>
            <person name="Zhang J.-S."/>
            <person name="Tsai W.-C."/>
            <person name="Van De Peer Y."/>
            <person name="Liu Z.-J."/>
        </authorList>
    </citation>
    <scope>NUCLEOTIDE SEQUENCE</scope>
    <source>
        <strain evidence="8">CP</strain>
        <tissue evidence="8">Leaves</tissue>
    </source>
</reference>
<organism evidence="8 9">
    <name type="scientific">Acorus calamus</name>
    <name type="common">Sweet flag</name>
    <dbReference type="NCBI Taxonomy" id="4465"/>
    <lineage>
        <taxon>Eukaryota</taxon>
        <taxon>Viridiplantae</taxon>
        <taxon>Streptophyta</taxon>
        <taxon>Embryophyta</taxon>
        <taxon>Tracheophyta</taxon>
        <taxon>Spermatophyta</taxon>
        <taxon>Magnoliopsida</taxon>
        <taxon>Liliopsida</taxon>
        <taxon>Acoraceae</taxon>
        <taxon>Acorus</taxon>
    </lineage>
</organism>
<dbReference type="GO" id="GO:0005656">
    <property type="term" value="C:nuclear pre-replicative complex"/>
    <property type="evidence" value="ECO:0007669"/>
    <property type="project" value="TreeGrafter"/>
</dbReference>
<dbReference type="AlphaFoldDB" id="A0AAV9CBT6"/>
<dbReference type="GO" id="GO:0003688">
    <property type="term" value="F:DNA replication origin binding"/>
    <property type="evidence" value="ECO:0007669"/>
    <property type="project" value="TreeGrafter"/>
</dbReference>
<evidence type="ECO:0000259" key="6">
    <source>
        <dbReference type="Pfam" id="PF07034"/>
    </source>
</evidence>
<evidence type="ECO:0000256" key="5">
    <source>
        <dbReference type="ARBA" id="ARBA00023242"/>
    </source>
</evidence>
<evidence type="ECO:0000313" key="8">
    <source>
        <dbReference type="EMBL" id="KAK1286326.1"/>
    </source>
</evidence>
<dbReference type="PANTHER" id="PTHR12748:SF0">
    <property type="entry name" value="ORIGIN RECOGNITION COMPLEX SUBUNIT 3"/>
    <property type="match status" value="1"/>
</dbReference>
<evidence type="ECO:0000259" key="7">
    <source>
        <dbReference type="Pfam" id="PF18137"/>
    </source>
</evidence>
<sequence>MERCQGSVLADFILMLSEWVVKIPVVLIMGVTTTVDAPRRLLPSNALQQLRPCKFMLGSPTERMNAIVEAVLLRPCSGFTVGYKVALFLRDYFTRHDGTVTSFIKAMKIACMKHFSMEPLSFLGCGIFDEHYQSFSRDVGESLPYAMLKYAFDFPSCQREQFAERTVDTLTNGLAELKKLWDCWSSTVLCIYEVAKHSKVQLLDIVCEAHDPSLCNLRVTNQYLPTTSTDYCPHNEGFPLLRKVGVISRAVHKVRDLPAVSLSHLLNILEGHTQEMAEVHQKVRELQLALRSEDDGNNIKPAAIDLRKRSIYRSPLNVEKGSKKLNEKASILMEDMIRDYLKPIESAPFHEIICFKHVDVLQSVLIGDPRKMIQVDLVKSKNYLQCSCCRSGGILLASMHDTSLMYSLAREHGDLINLHDWYQSFKAVVSVSSTKNKRKMPKSPSKKKKLAADLAPDTSEATLQARFCRAVTELQITGLLRMPSKRRPDFVQRVAFGI</sequence>
<evidence type="ECO:0000256" key="2">
    <source>
        <dbReference type="ARBA" id="ARBA00010977"/>
    </source>
</evidence>
<keyword evidence="3" id="KW-0235">DNA replication</keyword>
<gene>
    <name evidence="8" type="ORF">QJS10_CPB20g01107</name>
</gene>
<evidence type="ECO:0000256" key="3">
    <source>
        <dbReference type="ARBA" id="ARBA00022705"/>
    </source>
</evidence>
<dbReference type="GO" id="GO:0006270">
    <property type="term" value="P:DNA replication initiation"/>
    <property type="evidence" value="ECO:0007669"/>
    <property type="project" value="TreeGrafter"/>
</dbReference>
<evidence type="ECO:0000256" key="4">
    <source>
        <dbReference type="ARBA" id="ARBA00023125"/>
    </source>
</evidence>
<comment type="subcellular location">
    <subcellularLocation>
        <location evidence="1">Nucleus</location>
    </subcellularLocation>
</comment>
<dbReference type="GO" id="GO:0005664">
    <property type="term" value="C:nuclear origin of replication recognition complex"/>
    <property type="evidence" value="ECO:0007669"/>
    <property type="project" value="InterPro"/>
</dbReference>
<dbReference type="CDD" id="cd20704">
    <property type="entry name" value="Orc3"/>
    <property type="match status" value="1"/>
</dbReference>
<reference evidence="8" key="1">
    <citation type="journal article" date="2023" name="Nat. Commun.">
        <title>Diploid and tetraploid genomes of Acorus and the evolution of monocots.</title>
        <authorList>
            <person name="Ma L."/>
            <person name="Liu K.W."/>
            <person name="Li Z."/>
            <person name="Hsiao Y.Y."/>
            <person name="Qi Y."/>
            <person name="Fu T."/>
            <person name="Tang G.D."/>
            <person name="Zhang D."/>
            <person name="Sun W.H."/>
            <person name="Liu D.K."/>
            <person name="Li Y."/>
            <person name="Chen G.Z."/>
            <person name="Liu X.D."/>
            <person name="Liao X.Y."/>
            <person name="Jiang Y.T."/>
            <person name="Yu X."/>
            <person name="Hao Y."/>
            <person name="Huang J."/>
            <person name="Zhao X.W."/>
            <person name="Ke S."/>
            <person name="Chen Y.Y."/>
            <person name="Wu W.L."/>
            <person name="Hsu J.L."/>
            <person name="Lin Y.F."/>
            <person name="Huang M.D."/>
            <person name="Li C.Y."/>
            <person name="Huang L."/>
            <person name="Wang Z.W."/>
            <person name="Zhao X."/>
            <person name="Zhong W.Y."/>
            <person name="Peng D.H."/>
            <person name="Ahmad S."/>
            <person name="Lan S."/>
            <person name="Zhang J.S."/>
            <person name="Tsai W.C."/>
            <person name="Van de Peer Y."/>
            <person name="Liu Z.J."/>
        </authorList>
    </citation>
    <scope>NUCLEOTIDE SEQUENCE</scope>
    <source>
        <strain evidence="8">CP</strain>
    </source>
</reference>
<protein>
    <recommendedName>
        <fullName evidence="10">Origin recognition complex subunit 3</fullName>
    </recommendedName>
</protein>
<keyword evidence="9" id="KW-1185">Reference proteome</keyword>
<dbReference type="InterPro" id="IPR040855">
    <property type="entry name" value="ORC_WH_C"/>
</dbReference>
<dbReference type="Pfam" id="PF18137">
    <property type="entry name" value="WHD_ORC"/>
    <property type="match status" value="1"/>
</dbReference>
<dbReference type="Pfam" id="PF07034">
    <property type="entry name" value="ORC3_N"/>
    <property type="match status" value="1"/>
</dbReference>
<evidence type="ECO:0008006" key="10">
    <source>
        <dbReference type="Google" id="ProtNLM"/>
    </source>
</evidence>
<dbReference type="EMBL" id="JAUJYO010000020">
    <property type="protein sequence ID" value="KAK1286326.1"/>
    <property type="molecule type" value="Genomic_DNA"/>
</dbReference>
<proteinExistence type="inferred from homology"/>